<evidence type="ECO:0000313" key="5">
    <source>
        <dbReference type="Proteomes" id="UP000298663"/>
    </source>
</evidence>
<evidence type="ECO:0000256" key="1">
    <source>
        <dbReference type="ARBA" id="ARBA00022737"/>
    </source>
</evidence>
<dbReference type="InterPro" id="IPR000884">
    <property type="entry name" value="TSP1_rpt"/>
</dbReference>
<dbReference type="InterPro" id="IPR036383">
    <property type="entry name" value="TSP1_rpt_sf"/>
</dbReference>
<proteinExistence type="predicted"/>
<sequence>MCDSEGEWSQWTSWEECSQEISVVREQSSRSRECISKPDQPMECIEFARTHGLVCDDEEIYPKRIENRDCPQQNMVHELFVDNGQSRDKPMERSYDDPNSSSPQPYPSESIISNTSNCGLTGTWSEWSEWEDCPNPPSKNASKNVRERYRSCKGIPDHCRPTVGYRCSGEFVQYAACSFKGLPRNDTAGHLTTTMASYLSFTTTTVPGKPVSTSKPMICRENAWEDWTEWNKCPMECGNCGKHQRTRLRLGKTPEGFVCQPSKSFEHEKRVCNPSPCVTNGTKTCCDGHKVAAGEGVTFICVPK</sequence>
<accession>A0A4V6XVJ5</accession>
<evidence type="ECO:0000313" key="4">
    <source>
        <dbReference type="EMBL" id="TKR57465.1"/>
    </source>
</evidence>
<comment type="caution">
    <text evidence="4">The sequence shown here is derived from an EMBL/GenBank/DDBJ whole genome shotgun (WGS) entry which is preliminary data.</text>
</comment>
<dbReference type="InterPro" id="IPR052065">
    <property type="entry name" value="Compl_asym_regulator"/>
</dbReference>
<protein>
    <submittedName>
        <fullName evidence="4">Uncharacterized protein</fullName>
    </submittedName>
</protein>
<dbReference type="Proteomes" id="UP000298663">
    <property type="component" value="Unassembled WGS sequence"/>
</dbReference>
<dbReference type="SUPFAM" id="SSF82895">
    <property type="entry name" value="TSP-1 type 1 repeat"/>
    <property type="match status" value="2"/>
</dbReference>
<dbReference type="PANTHER" id="PTHR22906">
    <property type="entry name" value="PROPERDIN"/>
    <property type="match status" value="1"/>
</dbReference>
<keyword evidence="2" id="KW-1015">Disulfide bond</keyword>
<keyword evidence="1" id="KW-0677">Repeat</keyword>
<organism evidence="4 5">
    <name type="scientific">Steinernema carpocapsae</name>
    <name type="common">Entomopathogenic nematode</name>
    <dbReference type="NCBI Taxonomy" id="34508"/>
    <lineage>
        <taxon>Eukaryota</taxon>
        <taxon>Metazoa</taxon>
        <taxon>Ecdysozoa</taxon>
        <taxon>Nematoda</taxon>
        <taxon>Chromadorea</taxon>
        <taxon>Rhabditida</taxon>
        <taxon>Tylenchina</taxon>
        <taxon>Panagrolaimomorpha</taxon>
        <taxon>Strongyloidoidea</taxon>
        <taxon>Steinernematidae</taxon>
        <taxon>Steinernema</taxon>
    </lineage>
</organism>
<gene>
    <name evidence="4" type="ORF">L596_030727</name>
</gene>
<dbReference type="PROSITE" id="PS50092">
    <property type="entry name" value="TSP1"/>
    <property type="match status" value="1"/>
</dbReference>
<feature type="region of interest" description="Disordered" evidence="3">
    <location>
        <begin position="81"/>
        <end position="113"/>
    </location>
</feature>
<reference evidence="4 5" key="2">
    <citation type="journal article" date="2019" name="G3 (Bethesda)">
        <title>Hybrid Assembly of the Genome of the Entomopathogenic Nematode Steinernema carpocapsae Identifies the X-Chromosome.</title>
        <authorList>
            <person name="Serra L."/>
            <person name="Macchietto M."/>
            <person name="Macias-Munoz A."/>
            <person name="McGill C.J."/>
            <person name="Rodriguez I.M."/>
            <person name="Rodriguez B."/>
            <person name="Murad R."/>
            <person name="Mortazavi A."/>
        </authorList>
    </citation>
    <scope>NUCLEOTIDE SEQUENCE [LARGE SCALE GENOMIC DNA]</scope>
    <source>
        <strain evidence="4 5">ALL</strain>
    </source>
</reference>
<dbReference type="Gene3D" id="2.20.100.10">
    <property type="entry name" value="Thrombospondin type-1 (TSP1) repeat"/>
    <property type="match status" value="2"/>
</dbReference>
<evidence type="ECO:0000256" key="3">
    <source>
        <dbReference type="SAM" id="MobiDB-lite"/>
    </source>
</evidence>
<reference evidence="4 5" key="1">
    <citation type="journal article" date="2015" name="Genome Biol.">
        <title>Comparative genomics of Steinernema reveals deeply conserved gene regulatory networks.</title>
        <authorList>
            <person name="Dillman A.R."/>
            <person name="Macchietto M."/>
            <person name="Porter C.F."/>
            <person name="Rogers A."/>
            <person name="Williams B."/>
            <person name="Antoshechkin I."/>
            <person name="Lee M.M."/>
            <person name="Goodwin Z."/>
            <person name="Lu X."/>
            <person name="Lewis E.E."/>
            <person name="Goodrich-Blair H."/>
            <person name="Stock S.P."/>
            <person name="Adams B.J."/>
            <person name="Sternberg P.W."/>
            <person name="Mortazavi A."/>
        </authorList>
    </citation>
    <scope>NUCLEOTIDE SEQUENCE [LARGE SCALE GENOMIC DNA]</scope>
    <source>
        <strain evidence="4 5">ALL</strain>
    </source>
</reference>
<keyword evidence="5" id="KW-1185">Reference proteome</keyword>
<name>A0A4V6XVJ5_STECR</name>
<dbReference type="EMBL" id="AZBU02000015">
    <property type="protein sequence ID" value="TKR57465.1"/>
    <property type="molecule type" value="Genomic_DNA"/>
</dbReference>
<dbReference type="SMART" id="SM00209">
    <property type="entry name" value="TSP1"/>
    <property type="match status" value="3"/>
</dbReference>
<dbReference type="AlphaFoldDB" id="A0A4V6XVJ5"/>
<evidence type="ECO:0000256" key="2">
    <source>
        <dbReference type="ARBA" id="ARBA00023157"/>
    </source>
</evidence>
<feature type="compositionally biased region" description="Basic and acidic residues" evidence="3">
    <location>
        <begin position="85"/>
        <end position="96"/>
    </location>
</feature>